<dbReference type="RefSeq" id="XP_030832743.1">
    <property type="nucleotide sequence ID" value="XM_030976883.1"/>
</dbReference>
<dbReference type="GeneID" id="763453"/>
<accession>A0A7M7N899</accession>
<dbReference type="AlphaFoldDB" id="A0A7M7N899"/>
<evidence type="ECO:0000256" key="1">
    <source>
        <dbReference type="SAM" id="MobiDB-lite"/>
    </source>
</evidence>
<dbReference type="Proteomes" id="UP000007110">
    <property type="component" value="Unassembled WGS sequence"/>
</dbReference>
<evidence type="ECO:0000313" key="4">
    <source>
        <dbReference type="Proteomes" id="UP000007110"/>
    </source>
</evidence>
<dbReference type="OrthoDB" id="2116030at2759"/>
<keyword evidence="2" id="KW-0732">Signal</keyword>
<keyword evidence="4" id="KW-1185">Reference proteome</keyword>
<proteinExistence type="predicted"/>
<protein>
    <recommendedName>
        <fullName evidence="5">28S ribosomal protein S36, mitochondrial</fullName>
    </recommendedName>
</protein>
<feature type="signal peptide" evidence="2">
    <location>
        <begin position="1"/>
        <end position="16"/>
    </location>
</feature>
<feature type="chain" id="PRO_5029504882" description="28S ribosomal protein S36, mitochondrial" evidence="2">
    <location>
        <begin position="17"/>
        <end position="93"/>
    </location>
</feature>
<name>A0A7M7N899_STRPU</name>
<evidence type="ECO:0008006" key="5">
    <source>
        <dbReference type="Google" id="ProtNLM"/>
    </source>
</evidence>
<sequence length="93" mass="10071">MLILFFSSVISPVTVASITPPRPPCPISSAKDNTGVIPAGAVTATPHPNSTSSLKPPSTRRSDAPEFFQLHPKYHRTILTQEEMEYINRGGPD</sequence>
<evidence type="ECO:0000256" key="2">
    <source>
        <dbReference type="SAM" id="SignalP"/>
    </source>
</evidence>
<evidence type="ECO:0000313" key="3">
    <source>
        <dbReference type="EnsemblMetazoa" id="XP_030832743"/>
    </source>
</evidence>
<feature type="compositionally biased region" description="Polar residues" evidence="1">
    <location>
        <begin position="46"/>
        <end position="56"/>
    </location>
</feature>
<feature type="region of interest" description="Disordered" evidence="1">
    <location>
        <begin position="17"/>
        <end position="64"/>
    </location>
</feature>
<reference evidence="3" key="2">
    <citation type="submission" date="2021-01" db="UniProtKB">
        <authorList>
            <consortium name="EnsemblMetazoa"/>
        </authorList>
    </citation>
    <scope>IDENTIFICATION</scope>
</reference>
<dbReference type="EnsemblMetazoa" id="XM_030976883">
    <property type="protein sequence ID" value="XP_030832743"/>
    <property type="gene ID" value="LOC763453"/>
</dbReference>
<dbReference type="InParanoid" id="A0A7M7N899"/>
<reference evidence="4" key="1">
    <citation type="submission" date="2015-02" db="EMBL/GenBank/DDBJ databases">
        <title>Genome sequencing for Strongylocentrotus purpuratus.</title>
        <authorList>
            <person name="Murali S."/>
            <person name="Liu Y."/>
            <person name="Vee V."/>
            <person name="English A."/>
            <person name="Wang M."/>
            <person name="Skinner E."/>
            <person name="Han Y."/>
            <person name="Muzny D.M."/>
            <person name="Worley K.C."/>
            <person name="Gibbs R.A."/>
        </authorList>
    </citation>
    <scope>NUCLEOTIDE SEQUENCE</scope>
</reference>
<organism evidence="3 4">
    <name type="scientific">Strongylocentrotus purpuratus</name>
    <name type="common">Purple sea urchin</name>
    <dbReference type="NCBI Taxonomy" id="7668"/>
    <lineage>
        <taxon>Eukaryota</taxon>
        <taxon>Metazoa</taxon>
        <taxon>Echinodermata</taxon>
        <taxon>Eleutherozoa</taxon>
        <taxon>Echinozoa</taxon>
        <taxon>Echinoidea</taxon>
        <taxon>Euechinoidea</taxon>
        <taxon>Echinacea</taxon>
        <taxon>Camarodonta</taxon>
        <taxon>Echinidea</taxon>
        <taxon>Strongylocentrotidae</taxon>
        <taxon>Strongylocentrotus</taxon>
    </lineage>
</organism>